<dbReference type="GO" id="GO:0009279">
    <property type="term" value="C:cell outer membrane"/>
    <property type="evidence" value="ECO:0007669"/>
    <property type="project" value="UniProtKB-SubCell"/>
</dbReference>
<dbReference type="GO" id="GO:0015562">
    <property type="term" value="F:efflux transmembrane transporter activity"/>
    <property type="evidence" value="ECO:0007669"/>
    <property type="project" value="InterPro"/>
</dbReference>
<proteinExistence type="inferred from homology"/>
<evidence type="ECO:0000313" key="9">
    <source>
        <dbReference type="EMBL" id="OGF10346.1"/>
    </source>
</evidence>
<dbReference type="EMBL" id="MFFM01000039">
    <property type="protein sequence ID" value="OGF10346.1"/>
    <property type="molecule type" value="Genomic_DNA"/>
</dbReference>
<comment type="similarity">
    <text evidence="2">Belongs to the outer membrane factor (OMF) (TC 1.B.17) family.</text>
</comment>
<evidence type="ECO:0000256" key="6">
    <source>
        <dbReference type="ARBA" id="ARBA00023136"/>
    </source>
</evidence>
<keyword evidence="4" id="KW-1134">Transmembrane beta strand</keyword>
<dbReference type="Gene3D" id="1.20.1600.10">
    <property type="entry name" value="Outer membrane efflux proteins (OEP)"/>
    <property type="match status" value="1"/>
</dbReference>
<keyword evidence="8" id="KW-0175">Coiled coil</keyword>
<feature type="coiled-coil region" evidence="8">
    <location>
        <begin position="323"/>
        <end position="389"/>
    </location>
</feature>
<dbReference type="Pfam" id="PF02321">
    <property type="entry name" value="OEP"/>
    <property type="match status" value="2"/>
</dbReference>
<evidence type="ECO:0000256" key="5">
    <source>
        <dbReference type="ARBA" id="ARBA00022692"/>
    </source>
</evidence>
<gene>
    <name evidence="9" type="ORF">A2024_02350</name>
</gene>
<dbReference type="GO" id="GO:1990281">
    <property type="term" value="C:efflux pump complex"/>
    <property type="evidence" value="ECO:0007669"/>
    <property type="project" value="TreeGrafter"/>
</dbReference>
<accession>A0A1F5R7F8</accession>
<evidence type="ECO:0008006" key="11">
    <source>
        <dbReference type="Google" id="ProtNLM"/>
    </source>
</evidence>
<comment type="caution">
    <text evidence="9">The sequence shown here is derived from an EMBL/GenBank/DDBJ whole genome shotgun (WGS) entry which is preliminary data.</text>
</comment>
<evidence type="ECO:0000256" key="3">
    <source>
        <dbReference type="ARBA" id="ARBA00022448"/>
    </source>
</evidence>
<keyword evidence="6" id="KW-0472">Membrane</keyword>
<comment type="subcellular location">
    <subcellularLocation>
        <location evidence="1">Cell outer membrane</location>
    </subcellularLocation>
</comment>
<evidence type="ECO:0000256" key="7">
    <source>
        <dbReference type="ARBA" id="ARBA00023237"/>
    </source>
</evidence>
<organism evidence="9 10">
    <name type="scientific">Candidatus Edwardsbacteria bacterium GWF2_54_11</name>
    <dbReference type="NCBI Taxonomy" id="1817851"/>
    <lineage>
        <taxon>Bacteria</taxon>
        <taxon>Candidatus Edwardsiibacteriota</taxon>
    </lineage>
</organism>
<protein>
    <recommendedName>
        <fullName evidence="11">Transporter</fullName>
    </recommendedName>
</protein>
<evidence type="ECO:0000313" key="10">
    <source>
        <dbReference type="Proteomes" id="UP000177230"/>
    </source>
</evidence>
<dbReference type="GO" id="GO:0015288">
    <property type="term" value="F:porin activity"/>
    <property type="evidence" value="ECO:0007669"/>
    <property type="project" value="TreeGrafter"/>
</dbReference>
<name>A0A1F5R7F8_9BACT</name>
<evidence type="ECO:0000256" key="1">
    <source>
        <dbReference type="ARBA" id="ARBA00004442"/>
    </source>
</evidence>
<evidence type="ECO:0000256" key="2">
    <source>
        <dbReference type="ARBA" id="ARBA00007613"/>
    </source>
</evidence>
<dbReference type="InterPro" id="IPR051906">
    <property type="entry name" value="TolC-like"/>
</dbReference>
<sequence length="430" mass="47084">MSLNQAIDLALKQNAALKIARYKVSAADGQLMTARGYLVPQLSASGSIVRLNSLIDMKVGQSYFPPVLDSNYIPTGDVVRMSSASIVSDKIGNTYTGKLSASWPVYTGGKIWQGYQISRLNRQAAGESYDSARAGVIYAVKQAYYGLLLAQSAYAVTQEAVSSIEKHLARVQTLYQKGMVSRYDLLRAEVQLSNMQPPLIRMQNAAELSRHSFNMVLNRELNAPVVLSDSMVFHMVEADSALLVGRAFQARPEYKSILIRQKMVDKAKLISYASYQPTVALLADYSYSKGSGFSGSDEWQKNWDVGVSASWPLFDGGSGLGKIKEAKANAQQLKLAKEMVEDGIKLEISANYLTMKANEKAISSQEKAVQQAQQALNIAQTRYENGQATNLDVLDAEVALTQAKTNKIQALHDYLVSLAKLERAVGAILK</sequence>
<keyword evidence="5" id="KW-0812">Transmembrane</keyword>
<dbReference type="PANTHER" id="PTHR30026">
    <property type="entry name" value="OUTER MEMBRANE PROTEIN TOLC"/>
    <property type="match status" value="1"/>
</dbReference>
<dbReference type="SUPFAM" id="SSF56954">
    <property type="entry name" value="Outer membrane efflux proteins (OEP)"/>
    <property type="match status" value="1"/>
</dbReference>
<dbReference type="PANTHER" id="PTHR30026:SF20">
    <property type="entry name" value="OUTER MEMBRANE PROTEIN TOLC"/>
    <property type="match status" value="1"/>
</dbReference>
<dbReference type="AlphaFoldDB" id="A0A1F5R7F8"/>
<evidence type="ECO:0000256" key="8">
    <source>
        <dbReference type="SAM" id="Coils"/>
    </source>
</evidence>
<reference evidence="9 10" key="1">
    <citation type="journal article" date="2016" name="Nat. Commun.">
        <title>Thousands of microbial genomes shed light on interconnected biogeochemical processes in an aquifer system.</title>
        <authorList>
            <person name="Anantharaman K."/>
            <person name="Brown C.T."/>
            <person name="Hug L.A."/>
            <person name="Sharon I."/>
            <person name="Castelle C.J."/>
            <person name="Probst A.J."/>
            <person name="Thomas B.C."/>
            <person name="Singh A."/>
            <person name="Wilkins M.J."/>
            <person name="Karaoz U."/>
            <person name="Brodie E.L."/>
            <person name="Williams K.H."/>
            <person name="Hubbard S.S."/>
            <person name="Banfield J.F."/>
        </authorList>
    </citation>
    <scope>NUCLEOTIDE SEQUENCE [LARGE SCALE GENOMIC DNA]</scope>
</reference>
<keyword evidence="3" id="KW-0813">Transport</keyword>
<dbReference type="InterPro" id="IPR003423">
    <property type="entry name" value="OMP_efflux"/>
</dbReference>
<dbReference type="Proteomes" id="UP000177230">
    <property type="component" value="Unassembled WGS sequence"/>
</dbReference>
<evidence type="ECO:0000256" key="4">
    <source>
        <dbReference type="ARBA" id="ARBA00022452"/>
    </source>
</evidence>
<keyword evidence="7" id="KW-0998">Cell outer membrane</keyword>